<comment type="cofactor">
    <cofactor evidence="1">
        <name>Mg(2+)</name>
        <dbReference type="ChEBI" id="CHEBI:18420"/>
    </cofactor>
</comment>
<dbReference type="Pfam" id="PF01239">
    <property type="entry name" value="PPTA"/>
    <property type="match status" value="5"/>
</dbReference>
<dbReference type="SUPFAM" id="SSF48439">
    <property type="entry name" value="Protein prenylyltransferase"/>
    <property type="match status" value="1"/>
</dbReference>
<evidence type="ECO:0000256" key="2">
    <source>
        <dbReference type="ARBA" id="ARBA00006734"/>
    </source>
</evidence>
<evidence type="ECO:0000256" key="13">
    <source>
        <dbReference type="ARBA" id="ARBA00043219"/>
    </source>
</evidence>
<dbReference type="OrthoDB" id="10255768at2759"/>
<evidence type="ECO:0000256" key="3">
    <source>
        <dbReference type="ARBA" id="ARBA00012700"/>
    </source>
</evidence>
<protein>
    <recommendedName>
        <fullName evidence="9">Protein farnesyltransferase/geranylgeranyltransferase type-1 subunit alpha</fullName>
        <ecNumber evidence="4">2.5.1.58</ecNumber>
        <ecNumber evidence="3">2.5.1.59</ecNumber>
    </recommendedName>
    <alternativeName>
        <fullName evidence="12">CAAX farnesyltransferase subunit alpha</fullName>
    </alternativeName>
    <alternativeName>
        <fullName evidence="11">FTase-alpha</fullName>
    </alternativeName>
    <alternativeName>
        <fullName evidence="10">Ras proteins prenyltransferase subunit alpha</fullName>
    </alternativeName>
    <alternativeName>
        <fullName evidence="13">Type I protein geranyl-geranyltransferase subunit alpha</fullName>
    </alternativeName>
</protein>
<dbReference type="PROSITE" id="PS51147">
    <property type="entry name" value="PFTA"/>
    <property type="match status" value="5"/>
</dbReference>
<name>A0A9P6X1D3_RHIOR</name>
<dbReference type="AlphaFoldDB" id="A0A9P6X1D3"/>
<dbReference type="EC" id="2.5.1.59" evidence="3"/>
<dbReference type="PANTHER" id="PTHR11129:SF1">
    <property type="entry name" value="PROTEIN FARNESYLTRANSFERASE_GERANYLGERANYLTRANSFERASE TYPE-1 SUBUNIT ALPHA"/>
    <property type="match status" value="1"/>
</dbReference>
<reference evidence="14" key="1">
    <citation type="journal article" date="2020" name="Microb. Genom.">
        <title>Genetic diversity of clinical and environmental Mucorales isolates obtained from an investigation of mucormycosis cases among solid organ transplant recipients.</title>
        <authorList>
            <person name="Nguyen M.H."/>
            <person name="Kaul D."/>
            <person name="Muto C."/>
            <person name="Cheng S.J."/>
            <person name="Richter R.A."/>
            <person name="Bruno V.M."/>
            <person name="Liu G."/>
            <person name="Beyhan S."/>
            <person name="Sundermann A.J."/>
            <person name="Mounaud S."/>
            <person name="Pasculle A.W."/>
            <person name="Nierman W.C."/>
            <person name="Driscoll E."/>
            <person name="Cumbie R."/>
            <person name="Clancy C.J."/>
            <person name="Dupont C.L."/>
        </authorList>
    </citation>
    <scope>NUCLEOTIDE SEQUENCE</scope>
    <source>
        <strain evidence="14">GL11</strain>
    </source>
</reference>
<dbReference type="EC" id="2.5.1.58" evidence="4"/>
<keyword evidence="8" id="KW-0460">Magnesium</keyword>
<sequence>MLYCENPDWKDVTPIPQDDGANPLVPIAYAEDYKDAMDYFRAVIRTNEKSERVLLLTQDIIDMNPAHYTVWNYRQNVLFALNKDLNEELDYIDSIAADQAKNYQVWHHRQVVVDKLGTGDRELSFINSILENDSKNYHGWSYRQWVVKRFGLWENELTYTSDLILYDVRNNSAWNYRYYVLFENPTQPTEEVIEKEIEFCEKQIRLAPNNSSSWSYLKALLEASNKSLDTMEPLLKELVDIQVESSYILSAYVDIYEQRAKKSETPIDPAALEMCDELSTKLDIIREKYWNFRKEKLGKLNA</sequence>
<dbReference type="GO" id="GO:0004662">
    <property type="term" value="F:CAAX-protein geranylgeranyltransferase activity"/>
    <property type="evidence" value="ECO:0007669"/>
    <property type="project" value="UniProtKB-EC"/>
</dbReference>
<proteinExistence type="inferred from homology"/>
<evidence type="ECO:0000313" key="14">
    <source>
        <dbReference type="EMBL" id="KAG1303199.1"/>
    </source>
</evidence>
<evidence type="ECO:0000256" key="1">
    <source>
        <dbReference type="ARBA" id="ARBA00001946"/>
    </source>
</evidence>
<evidence type="ECO:0000256" key="12">
    <source>
        <dbReference type="ARBA" id="ARBA00043086"/>
    </source>
</evidence>
<dbReference type="InterPro" id="IPR002088">
    <property type="entry name" value="Prenyl_trans_a"/>
</dbReference>
<evidence type="ECO:0000256" key="11">
    <source>
        <dbReference type="ARBA" id="ARBA00042436"/>
    </source>
</evidence>
<comment type="similarity">
    <text evidence="2">Belongs to the protein prenyltransferase subunit alpha family.</text>
</comment>
<evidence type="ECO:0000256" key="7">
    <source>
        <dbReference type="ARBA" id="ARBA00022737"/>
    </source>
</evidence>
<evidence type="ECO:0000256" key="4">
    <source>
        <dbReference type="ARBA" id="ARBA00012702"/>
    </source>
</evidence>
<evidence type="ECO:0000256" key="5">
    <source>
        <dbReference type="ARBA" id="ARBA00022602"/>
    </source>
</evidence>
<evidence type="ECO:0000256" key="8">
    <source>
        <dbReference type="ARBA" id="ARBA00022842"/>
    </source>
</evidence>
<comment type="caution">
    <text evidence="14">The sequence shown here is derived from an EMBL/GenBank/DDBJ whole genome shotgun (WGS) entry which is preliminary data.</text>
</comment>
<dbReference type="GO" id="GO:0005965">
    <property type="term" value="C:protein farnesyltransferase complex"/>
    <property type="evidence" value="ECO:0007669"/>
    <property type="project" value="TreeGrafter"/>
</dbReference>
<accession>A0A9P6X1D3</accession>
<dbReference type="GO" id="GO:0005953">
    <property type="term" value="C:CAAX-protein geranylgeranyltransferase complex"/>
    <property type="evidence" value="ECO:0007669"/>
    <property type="project" value="TreeGrafter"/>
</dbReference>
<dbReference type="Gene3D" id="1.25.40.120">
    <property type="entry name" value="Protein prenylyltransferase"/>
    <property type="match status" value="1"/>
</dbReference>
<keyword evidence="5" id="KW-0637">Prenyltransferase</keyword>
<keyword evidence="7" id="KW-0677">Repeat</keyword>
<dbReference type="EMBL" id="JAANQT010002083">
    <property type="protein sequence ID" value="KAG1303199.1"/>
    <property type="molecule type" value="Genomic_DNA"/>
</dbReference>
<keyword evidence="6" id="KW-0808">Transferase</keyword>
<dbReference type="Proteomes" id="UP000716291">
    <property type="component" value="Unassembled WGS sequence"/>
</dbReference>
<keyword evidence="15" id="KW-1185">Reference proteome</keyword>
<gene>
    <name evidence="14" type="ORF">G6F64_010279</name>
</gene>
<evidence type="ECO:0000256" key="6">
    <source>
        <dbReference type="ARBA" id="ARBA00022679"/>
    </source>
</evidence>
<evidence type="ECO:0000256" key="10">
    <source>
        <dbReference type="ARBA" id="ARBA00041392"/>
    </source>
</evidence>
<evidence type="ECO:0000313" key="15">
    <source>
        <dbReference type="Proteomes" id="UP000716291"/>
    </source>
</evidence>
<dbReference type="GO" id="GO:0004660">
    <property type="term" value="F:protein farnesyltransferase activity"/>
    <property type="evidence" value="ECO:0007669"/>
    <property type="project" value="UniProtKB-EC"/>
</dbReference>
<organism evidence="14 15">
    <name type="scientific">Rhizopus oryzae</name>
    <name type="common">Mucormycosis agent</name>
    <name type="synonym">Rhizopus arrhizus var. delemar</name>
    <dbReference type="NCBI Taxonomy" id="64495"/>
    <lineage>
        <taxon>Eukaryota</taxon>
        <taxon>Fungi</taxon>
        <taxon>Fungi incertae sedis</taxon>
        <taxon>Mucoromycota</taxon>
        <taxon>Mucoromycotina</taxon>
        <taxon>Mucoromycetes</taxon>
        <taxon>Mucorales</taxon>
        <taxon>Mucorineae</taxon>
        <taxon>Rhizopodaceae</taxon>
        <taxon>Rhizopus</taxon>
    </lineage>
</organism>
<evidence type="ECO:0000256" key="9">
    <source>
        <dbReference type="ARBA" id="ARBA00040965"/>
    </source>
</evidence>
<dbReference type="PANTHER" id="PTHR11129">
    <property type="entry name" value="PROTEIN FARNESYLTRANSFERASE ALPHA SUBUNIT/RAB GERANYLGERANYL TRANSFERASE ALPHA SUBUNIT"/>
    <property type="match status" value="1"/>
</dbReference>